<dbReference type="Proteomes" id="UP000266673">
    <property type="component" value="Unassembled WGS sequence"/>
</dbReference>
<dbReference type="EMBL" id="QKWP01002104">
    <property type="protein sequence ID" value="RIB04812.1"/>
    <property type="molecule type" value="Genomic_DNA"/>
</dbReference>
<comment type="caution">
    <text evidence="5">The sequence shown here is derived from an EMBL/GenBank/DDBJ whole genome shotgun (WGS) entry which is preliminary data.</text>
</comment>
<comment type="similarity">
    <text evidence="2">Belongs to the AB hydrolase superfamily. Epoxide hydrolase family.</text>
</comment>
<dbReference type="STRING" id="44941.A0A397U3J4"/>
<dbReference type="PANTHER" id="PTHR43329">
    <property type="entry name" value="EPOXIDE HYDROLASE"/>
    <property type="match status" value="1"/>
</dbReference>
<dbReference type="GO" id="GO:0016787">
    <property type="term" value="F:hydrolase activity"/>
    <property type="evidence" value="ECO:0007669"/>
    <property type="project" value="UniProtKB-KW"/>
</dbReference>
<sequence>MHFSPFFFFTTFIDIDTSTATKTQEIKSMLTRIKKHLEYVVSITFGAFLGFLFIGIPLLKDWLIKREDIWRLEDRSDAIPKLNVQTSIYGNHKTLIINGKTFHYVEAGNVHGPLILFIHGFPEFWYSWRYQLDGLKDMNHHLVAIDMRGFGGSYKPRDLEAYNPDHLLADIRSFIQELSPNGRAACVVGHDWGGIISWAAAAQSWECDHADQSGYMERLVILNGPHTLVMSNNFTQKFSNAFYALNLKHLIKHPRQAIRQSWEHVLPCFKQILMSYYIFIFRLPFSIGEKWIMSRDLGIMDHYVGGIPAEHITPDDVEIYKATYSSDNYASVTCSLNYYRSEALTGMYDGQRARGIKQVGFIGIPTLVIWGEKDIALNKEMCLDNLEKYVTNLTIVRVPEADHFIQQQCPEKVNDLIRKFITSKGNLRDIDGNSN</sequence>
<protein>
    <submittedName>
        <fullName evidence="5">Alpha/Beta hydrolase protein</fullName>
    </submittedName>
</protein>
<evidence type="ECO:0000256" key="3">
    <source>
        <dbReference type="SAM" id="Phobius"/>
    </source>
</evidence>
<evidence type="ECO:0000256" key="1">
    <source>
        <dbReference type="ARBA" id="ARBA00022801"/>
    </source>
</evidence>
<reference evidence="5 6" key="1">
    <citation type="submission" date="2018-06" db="EMBL/GenBank/DDBJ databases">
        <title>Comparative genomics reveals the genomic features of Rhizophagus irregularis, R. cerebriforme, R. diaphanum and Gigaspora rosea, and their symbiotic lifestyle signature.</title>
        <authorList>
            <person name="Morin E."/>
            <person name="San Clemente H."/>
            <person name="Chen E.C.H."/>
            <person name="De La Providencia I."/>
            <person name="Hainaut M."/>
            <person name="Kuo A."/>
            <person name="Kohler A."/>
            <person name="Murat C."/>
            <person name="Tang N."/>
            <person name="Roy S."/>
            <person name="Loubradou J."/>
            <person name="Henrissat B."/>
            <person name="Grigoriev I.V."/>
            <person name="Corradi N."/>
            <person name="Roux C."/>
            <person name="Martin F.M."/>
        </authorList>
    </citation>
    <scope>NUCLEOTIDE SEQUENCE [LARGE SCALE GENOMIC DNA]</scope>
    <source>
        <strain evidence="5 6">DAOM 194757</strain>
    </source>
</reference>
<dbReference type="PRINTS" id="PR00412">
    <property type="entry name" value="EPOXHYDRLASE"/>
</dbReference>
<keyword evidence="3" id="KW-1133">Transmembrane helix</keyword>
<dbReference type="SUPFAM" id="SSF53474">
    <property type="entry name" value="alpha/beta-Hydrolases"/>
    <property type="match status" value="1"/>
</dbReference>
<gene>
    <name evidence="5" type="ORF">C2G38_2254166</name>
</gene>
<evidence type="ECO:0000256" key="2">
    <source>
        <dbReference type="ARBA" id="ARBA00038334"/>
    </source>
</evidence>
<accession>A0A397U3J4</accession>
<proteinExistence type="inferred from homology"/>
<keyword evidence="1 5" id="KW-0378">Hydrolase</keyword>
<dbReference type="InterPro" id="IPR000639">
    <property type="entry name" value="Epox_hydrolase-like"/>
</dbReference>
<name>A0A397U3J4_9GLOM</name>
<keyword evidence="3" id="KW-0812">Transmembrane</keyword>
<dbReference type="InterPro" id="IPR000073">
    <property type="entry name" value="AB_hydrolase_1"/>
</dbReference>
<dbReference type="Pfam" id="PF00561">
    <property type="entry name" value="Abhydrolase_1"/>
    <property type="match status" value="1"/>
</dbReference>
<dbReference type="InterPro" id="IPR029058">
    <property type="entry name" value="AB_hydrolase_fold"/>
</dbReference>
<feature type="transmembrane region" description="Helical" evidence="3">
    <location>
        <begin position="39"/>
        <end position="59"/>
    </location>
</feature>
<organism evidence="5 6">
    <name type="scientific">Gigaspora rosea</name>
    <dbReference type="NCBI Taxonomy" id="44941"/>
    <lineage>
        <taxon>Eukaryota</taxon>
        <taxon>Fungi</taxon>
        <taxon>Fungi incertae sedis</taxon>
        <taxon>Mucoromycota</taxon>
        <taxon>Glomeromycotina</taxon>
        <taxon>Glomeromycetes</taxon>
        <taxon>Diversisporales</taxon>
        <taxon>Gigasporaceae</taxon>
        <taxon>Gigaspora</taxon>
    </lineage>
</organism>
<keyword evidence="3" id="KW-0472">Membrane</keyword>
<dbReference type="AlphaFoldDB" id="A0A397U3J4"/>
<evidence type="ECO:0000313" key="5">
    <source>
        <dbReference type="EMBL" id="RIB04812.1"/>
    </source>
</evidence>
<feature type="domain" description="AB hydrolase-1" evidence="4">
    <location>
        <begin position="113"/>
        <end position="406"/>
    </location>
</feature>
<dbReference type="OrthoDB" id="408373at2759"/>
<keyword evidence="6" id="KW-1185">Reference proteome</keyword>
<dbReference type="Gene3D" id="3.40.50.1820">
    <property type="entry name" value="alpha/beta hydrolase"/>
    <property type="match status" value="1"/>
</dbReference>
<evidence type="ECO:0000313" key="6">
    <source>
        <dbReference type="Proteomes" id="UP000266673"/>
    </source>
</evidence>
<evidence type="ECO:0000259" key="4">
    <source>
        <dbReference type="Pfam" id="PF00561"/>
    </source>
</evidence>